<dbReference type="AlphaFoldDB" id="A0AAD4UUY4"/>
<protein>
    <submittedName>
        <fullName evidence="1">Uncharacterized protein</fullName>
    </submittedName>
</protein>
<sequence length="79" mass="8957">MEEPADDKEEEAVVKLQTPMWEVKMGALHKVSMWDFVQVAVVVTCVLEIRFSSPELRQVSATSVECLLSAREKACMPWC</sequence>
<organism evidence="1 2">
    <name type="scientific">Prunus dulcis</name>
    <name type="common">Almond</name>
    <name type="synonym">Amygdalus dulcis</name>
    <dbReference type="NCBI Taxonomy" id="3755"/>
    <lineage>
        <taxon>Eukaryota</taxon>
        <taxon>Viridiplantae</taxon>
        <taxon>Streptophyta</taxon>
        <taxon>Embryophyta</taxon>
        <taxon>Tracheophyta</taxon>
        <taxon>Spermatophyta</taxon>
        <taxon>Magnoliopsida</taxon>
        <taxon>eudicotyledons</taxon>
        <taxon>Gunneridae</taxon>
        <taxon>Pentapetalae</taxon>
        <taxon>rosids</taxon>
        <taxon>fabids</taxon>
        <taxon>Rosales</taxon>
        <taxon>Rosaceae</taxon>
        <taxon>Amygdaloideae</taxon>
        <taxon>Amygdaleae</taxon>
        <taxon>Prunus</taxon>
    </lineage>
</organism>
<evidence type="ECO:0000313" key="2">
    <source>
        <dbReference type="Proteomes" id="UP001054821"/>
    </source>
</evidence>
<gene>
    <name evidence="1" type="ORF">L3X38_042317</name>
</gene>
<dbReference type="EMBL" id="JAJFAZ020000008">
    <property type="protein sequence ID" value="KAI5313143.1"/>
    <property type="molecule type" value="Genomic_DNA"/>
</dbReference>
<reference evidence="1 2" key="1">
    <citation type="journal article" date="2022" name="G3 (Bethesda)">
        <title>Whole-genome sequence and methylome profiling of the almond [Prunus dulcis (Mill.) D.A. Webb] cultivar 'Nonpareil'.</title>
        <authorList>
            <person name="D'Amico-Willman K.M."/>
            <person name="Ouma W.Z."/>
            <person name="Meulia T."/>
            <person name="Sideli G.M."/>
            <person name="Gradziel T.M."/>
            <person name="Fresnedo-Ramirez J."/>
        </authorList>
    </citation>
    <scope>NUCLEOTIDE SEQUENCE [LARGE SCALE GENOMIC DNA]</scope>
    <source>
        <strain evidence="1">Clone GOH B32 T37-40</strain>
    </source>
</reference>
<name>A0AAD4UUY4_PRUDU</name>
<comment type="caution">
    <text evidence="1">The sequence shown here is derived from an EMBL/GenBank/DDBJ whole genome shotgun (WGS) entry which is preliminary data.</text>
</comment>
<evidence type="ECO:0000313" key="1">
    <source>
        <dbReference type="EMBL" id="KAI5313143.1"/>
    </source>
</evidence>
<dbReference type="Proteomes" id="UP001054821">
    <property type="component" value="Chromosome 8"/>
</dbReference>
<keyword evidence="2" id="KW-1185">Reference proteome</keyword>
<accession>A0AAD4UUY4</accession>
<proteinExistence type="predicted"/>